<reference evidence="2 3" key="1">
    <citation type="submission" date="2020-02" db="EMBL/GenBank/DDBJ databases">
        <authorList>
            <person name="Li X.-J."/>
            <person name="Han X.-M."/>
        </authorList>
    </citation>
    <scope>NUCLEOTIDE SEQUENCE [LARGE SCALE GENOMIC DNA]</scope>
    <source>
        <strain evidence="2 3">CCTCC AB 2017055</strain>
    </source>
</reference>
<name>A0A6L9S576_9ACTN</name>
<dbReference type="AlphaFoldDB" id="A0A6L9S576"/>
<evidence type="ECO:0000313" key="3">
    <source>
        <dbReference type="Proteomes" id="UP000475214"/>
    </source>
</evidence>
<accession>A0A6L9S576</accession>
<keyword evidence="2" id="KW-0378">Hydrolase</keyword>
<dbReference type="PANTHER" id="PTHR43433:SF5">
    <property type="entry name" value="AB HYDROLASE-1 DOMAIN-CONTAINING PROTEIN"/>
    <property type="match status" value="1"/>
</dbReference>
<dbReference type="Proteomes" id="UP000475214">
    <property type="component" value="Unassembled WGS sequence"/>
</dbReference>
<dbReference type="InterPro" id="IPR050471">
    <property type="entry name" value="AB_hydrolase"/>
</dbReference>
<dbReference type="EMBL" id="JAAGOA010000004">
    <property type="protein sequence ID" value="NEE00143.1"/>
    <property type="molecule type" value="Genomic_DNA"/>
</dbReference>
<evidence type="ECO:0000259" key="1">
    <source>
        <dbReference type="Pfam" id="PF00561"/>
    </source>
</evidence>
<dbReference type="Gene3D" id="3.40.50.1820">
    <property type="entry name" value="alpha/beta hydrolase"/>
    <property type="match status" value="1"/>
</dbReference>
<keyword evidence="3" id="KW-1185">Reference proteome</keyword>
<feature type="domain" description="AB hydrolase-1" evidence="1">
    <location>
        <begin position="24"/>
        <end position="264"/>
    </location>
</feature>
<proteinExistence type="predicted"/>
<dbReference type="SUPFAM" id="SSF53474">
    <property type="entry name" value="alpha/beta-Hydrolases"/>
    <property type="match status" value="1"/>
</dbReference>
<dbReference type="GO" id="GO:0046503">
    <property type="term" value="P:glycerolipid catabolic process"/>
    <property type="evidence" value="ECO:0007669"/>
    <property type="project" value="TreeGrafter"/>
</dbReference>
<dbReference type="PRINTS" id="PR00111">
    <property type="entry name" value="ABHYDROLASE"/>
</dbReference>
<dbReference type="Pfam" id="PF00561">
    <property type="entry name" value="Abhydrolase_1"/>
    <property type="match status" value="1"/>
</dbReference>
<dbReference type="InterPro" id="IPR029058">
    <property type="entry name" value="AB_hydrolase_fold"/>
</dbReference>
<dbReference type="GO" id="GO:0004806">
    <property type="term" value="F:triacylglycerol lipase activity"/>
    <property type="evidence" value="ECO:0007669"/>
    <property type="project" value="TreeGrafter"/>
</dbReference>
<dbReference type="InterPro" id="IPR000073">
    <property type="entry name" value="AB_hydrolase_1"/>
</dbReference>
<dbReference type="PANTHER" id="PTHR43433">
    <property type="entry name" value="HYDROLASE, ALPHA/BETA FOLD FAMILY PROTEIN"/>
    <property type="match status" value="1"/>
</dbReference>
<organism evidence="2 3">
    <name type="scientific">Phytoactinopolyspora halotolerans</name>
    <dbReference type="NCBI Taxonomy" id="1981512"/>
    <lineage>
        <taxon>Bacteria</taxon>
        <taxon>Bacillati</taxon>
        <taxon>Actinomycetota</taxon>
        <taxon>Actinomycetes</taxon>
        <taxon>Jiangellales</taxon>
        <taxon>Jiangellaceae</taxon>
        <taxon>Phytoactinopolyspora</taxon>
    </lineage>
</organism>
<gene>
    <name evidence="2" type="ORF">G1H10_08160</name>
</gene>
<protein>
    <submittedName>
        <fullName evidence="2">Alpha/beta hydrolase</fullName>
    </submittedName>
</protein>
<sequence>MTEEHVTVDGVELCVEAFGDPEDPAVLLISGATAAMDWWDPEFCRRLAAEGRYVTRYDHRDTGRSETSPAGQPSYTGYDLATDPVRVLNALDIPSAHVVGLSMGGGIAQYLAILHPQLVRSLTLIATSPAGLRTDQTELPRMDPRVAAFFSNPAPDPDWNDRDAVVNYLVDAERDFAGSLGYDEEWMRSLATVVVDRSRDVEASVKNHWIADEGRHVEFRLADIGVPTLVLHGTDDPLFPLPHGEALAAEIPDASLIPLEGMGHQVPPPALWDVVVSSIGKHTSRSTTR</sequence>
<evidence type="ECO:0000313" key="2">
    <source>
        <dbReference type="EMBL" id="NEE00143.1"/>
    </source>
</evidence>
<comment type="caution">
    <text evidence="2">The sequence shown here is derived from an EMBL/GenBank/DDBJ whole genome shotgun (WGS) entry which is preliminary data.</text>
</comment>